<dbReference type="EMBL" id="CAJNOV010014226">
    <property type="protein sequence ID" value="CAF1544318.1"/>
    <property type="molecule type" value="Genomic_DNA"/>
</dbReference>
<gene>
    <name evidence="5" type="ORF">BYL167_LOCUS18039</name>
    <name evidence="3" type="ORF">CJN711_LOCUS29938</name>
    <name evidence="6" type="ORF">GIL414_LOCUS50149</name>
    <name evidence="4" type="ORF">KQP761_LOCUS26034</name>
</gene>
<feature type="region of interest" description="Disordered" evidence="1">
    <location>
        <begin position="89"/>
        <end position="111"/>
    </location>
</feature>
<sequence length="111" mass="12585">MSHLSPLDVFRKTIYAEARGEPTDGQIWVAWVIKNRVRLNRDYWGGDSIKDVCLKSGQFECWNGRSDIHIDEPAAYAQVCEVVDPIYSANPGQDPTDGCDHYNCPHKEGYP</sequence>
<evidence type="ECO:0000313" key="3">
    <source>
        <dbReference type="EMBL" id="CAF1544318.1"/>
    </source>
</evidence>
<evidence type="ECO:0000313" key="7">
    <source>
        <dbReference type="Proteomes" id="UP000663834"/>
    </source>
</evidence>
<dbReference type="Proteomes" id="UP000663855">
    <property type="component" value="Unassembled WGS sequence"/>
</dbReference>
<dbReference type="EMBL" id="CAJNOW010014172">
    <property type="protein sequence ID" value="CAF1630133.1"/>
    <property type="molecule type" value="Genomic_DNA"/>
</dbReference>
<name>A0A816D497_9BILA</name>
<dbReference type="AlphaFoldDB" id="A0A816D497"/>
<evidence type="ECO:0000259" key="2">
    <source>
        <dbReference type="Pfam" id="PF07486"/>
    </source>
</evidence>
<dbReference type="Proteomes" id="UP000681720">
    <property type="component" value="Unassembled WGS sequence"/>
</dbReference>
<reference evidence="4" key="1">
    <citation type="submission" date="2021-02" db="EMBL/GenBank/DDBJ databases">
        <authorList>
            <person name="Nowell W R."/>
        </authorList>
    </citation>
    <scope>NUCLEOTIDE SEQUENCE</scope>
</reference>
<evidence type="ECO:0000256" key="1">
    <source>
        <dbReference type="SAM" id="MobiDB-lite"/>
    </source>
</evidence>
<dbReference type="Proteomes" id="UP000663834">
    <property type="component" value="Unassembled WGS sequence"/>
</dbReference>
<dbReference type="EMBL" id="CAJOBH010007310">
    <property type="protein sequence ID" value="CAF4080447.1"/>
    <property type="molecule type" value="Genomic_DNA"/>
</dbReference>
<dbReference type="InterPro" id="IPR011105">
    <property type="entry name" value="Cell_wall_hydrolase_SleB"/>
</dbReference>
<proteinExistence type="predicted"/>
<dbReference type="Gene3D" id="1.10.10.2520">
    <property type="entry name" value="Cell wall hydrolase SleB, domain 1"/>
    <property type="match status" value="1"/>
</dbReference>
<dbReference type="Pfam" id="PF07486">
    <property type="entry name" value="Hydrolase_2"/>
    <property type="match status" value="1"/>
</dbReference>
<feature type="compositionally biased region" description="Basic and acidic residues" evidence="1">
    <location>
        <begin position="98"/>
        <end position="111"/>
    </location>
</feature>
<organism evidence="4 7">
    <name type="scientific">Rotaria magnacalcarata</name>
    <dbReference type="NCBI Taxonomy" id="392030"/>
    <lineage>
        <taxon>Eukaryota</taxon>
        <taxon>Metazoa</taxon>
        <taxon>Spiralia</taxon>
        <taxon>Gnathifera</taxon>
        <taxon>Rotifera</taxon>
        <taxon>Eurotatoria</taxon>
        <taxon>Bdelloidea</taxon>
        <taxon>Philodinida</taxon>
        <taxon>Philodinidae</taxon>
        <taxon>Rotaria</taxon>
    </lineage>
</organism>
<accession>A0A816D497</accession>
<comment type="caution">
    <text evidence="4">The sequence shown here is derived from an EMBL/GenBank/DDBJ whole genome shotgun (WGS) entry which is preliminary data.</text>
</comment>
<dbReference type="GO" id="GO:0016787">
    <property type="term" value="F:hydrolase activity"/>
    <property type="evidence" value="ECO:0007669"/>
    <property type="project" value="InterPro"/>
</dbReference>
<dbReference type="Proteomes" id="UP000681967">
    <property type="component" value="Unassembled WGS sequence"/>
</dbReference>
<protein>
    <recommendedName>
        <fullName evidence="2">Cell wall hydrolase SleB domain-containing protein</fullName>
    </recommendedName>
</protein>
<evidence type="ECO:0000313" key="5">
    <source>
        <dbReference type="EMBL" id="CAF4080447.1"/>
    </source>
</evidence>
<dbReference type="InterPro" id="IPR042047">
    <property type="entry name" value="SleB_dom1"/>
</dbReference>
<evidence type="ECO:0000313" key="4">
    <source>
        <dbReference type="EMBL" id="CAF1630133.1"/>
    </source>
</evidence>
<evidence type="ECO:0000313" key="6">
    <source>
        <dbReference type="EMBL" id="CAF4866378.1"/>
    </source>
</evidence>
<dbReference type="EMBL" id="CAJOBJ010166442">
    <property type="protein sequence ID" value="CAF4866378.1"/>
    <property type="molecule type" value="Genomic_DNA"/>
</dbReference>
<feature type="domain" description="Cell wall hydrolase SleB" evidence="2">
    <location>
        <begin position="20"/>
        <end position="107"/>
    </location>
</feature>
<dbReference type="OrthoDB" id="9983162at2759"/>